<evidence type="ECO:0000256" key="1">
    <source>
        <dbReference type="SAM" id="SignalP"/>
    </source>
</evidence>
<evidence type="ECO:0000313" key="4">
    <source>
        <dbReference type="Proteomes" id="UP000609172"/>
    </source>
</evidence>
<name>A0A934PLY8_9FLAO</name>
<dbReference type="Gene3D" id="2.60.120.1600">
    <property type="match status" value="1"/>
</dbReference>
<dbReference type="AlphaFoldDB" id="A0A934PLY8"/>
<dbReference type="SUPFAM" id="SSF160935">
    <property type="entry name" value="VPA0735-like"/>
    <property type="match status" value="1"/>
</dbReference>
<feature type="chain" id="PRO_5037415463" evidence="1">
    <location>
        <begin position="22"/>
        <end position="386"/>
    </location>
</feature>
<proteinExistence type="predicted"/>
<dbReference type="Pfam" id="PF06863">
    <property type="entry name" value="DUF1254"/>
    <property type="match status" value="1"/>
</dbReference>
<reference evidence="3" key="1">
    <citation type="submission" date="2020-12" db="EMBL/GenBank/DDBJ databases">
        <title>Bacterial novel species Flavobacterium sp. SE-1-e isolated from soil.</title>
        <authorList>
            <person name="Jung H.-Y."/>
        </authorList>
    </citation>
    <scope>NUCLEOTIDE SEQUENCE</scope>
    <source>
        <strain evidence="3">SE-1-e</strain>
    </source>
</reference>
<organism evidence="3 4">
    <name type="scientific">Flavobacterium agrisoli</name>
    <dbReference type="NCBI Taxonomy" id="2793066"/>
    <lineage>
        <taxon>Bacteria</taxon>
        <taxon>Pseudomonadati</taxon>
        <taxon>Bacteroidota</taxon>
        <taxon>Flavobacteriia</taxon>
        <taxon>Flavobacteriales</taxon>
        <taxon>Flavobacteriaceae</taxon>
        <taxon>Flavobacterium</taxon>
    </lineage>
</organism>
<feature type="signal peptide" evidence="1">
    <location>
        <begin position="1"/>
        <end position="21"/>
    </location>
</feature>
<dbReference type="EMBL" id="JAEHFV010000002">
    <property type="protein sequence ID" value="MBK0369274.1"/>
    <property type="molecule type" value="Genomic_DNA"/>
</dbReference>
<evidence type="ECO:0000313" key="3">
    <source>
        <dbReference type="EMBL" id="MBK0369274.1"/>
    </source>
</evidence>
<dbReference type="Proteomes" id="UP000609172">
    <property type="component" value="Unassembled WGS sequence"/>
</dbReference>
<protein>
    <submittedName>
        <fullName evidence="3">DUF1254 domain-containing protein</fullName>
    </submittedName>
</protein>
<keyword evidence="4" id="KW-1185">Reference proteome</keyword>
<dbReference type="InterPro" id="IPR010679">
    <property type="entry name" value="DUF1254"/>
</dbReference>
<evidence type="ECO:0000259" key="2">
    <source>
        <dbReference type="Pfam" id="PF06863"/>
    </source>
</evidence>
<feature type="domain" description="DUF1254" evidence="2">
    <location>
        <begin position="90"/>
        <end position="152"/>
    </location>
</feature>
<sequence>MKKSILVLVTIGLLASCKKSAETTPAPETPETTTVDILQKKPTGVLKNGDATAENPAFTETGGEVATWDNIVRAETAKYFAAEQIESGTNKFRHERSGIDLKNQTVIRSNFDLIYSYAVYDISGGLKITVPPYDLYHIVHVLDENSVTIGVCYPGKTLELKASDATYGSHVYLFMRTQSRSNDAKGMEEMRKRQDAVVVEAGSNKPFVPEVKYDVASFNKLRKQIITDAVTRAVIEKGFVDNIKDISTPQYQYINLAGWAGLPAKHAYYFVVLPGDEAAKNGEPSSVTFKKPDLKYGESGYWSLTIYDEQGWVVTDPFHLNSHQVKPNPDGTITLNFNGGPDAINNIKVPKNWNGLFRCYLPVSVPSMIAYKEDFTKNHKVVAVKK</sequence>
<gene>
    <name evidence="3" type="ORF">I5M07_05425</name>
</gene>
<comment type="caution">
    <text evidence="3">The sequence shown here is derived from an EMBL/GenBank/DDBJ whole genome shotgun (WGS) entry which is preliminary data.</text>
</comment>
<dbReference type="PROSITE" id="PS51257">
    <property type="entry name" value="PROKAR_LIPOPROTEIN"/>
    <property type="match status" value="1"/>
</dbReference>
<keyword evidence="1" id="KW-0732">Signal</keyword>
<accession>A0A934PLY8</accession>
<dbReference type="RefSeq" id="WP_200105207.1">
    <property type="nucleotide sequence ID" value="NZ_JAEHFV010000002.1"/>
</dbReference>